<accession>A0A1D8GFC8</accession>
<protein>
    <recommendedName>
        <fullName evidence="2">Dicarboxylate carrier MatC N-terminal domain-containing protein</fullName>
    </recommendedName>
</protein>
<dbReference type="Pfam" id="PF07158">
    <property type="entry name" value="MatC_N"/>
    <property type="match status" value="1"/>
</dbReference>
<name>A0A1D8GFC8_9FIRM</name>
<dbReference type="AlphaFoldDB" id="A0A1D8GFC8"/>
<feature type="transmembrane region" description="Helical" evidence="1">
    <location>
        <begin position="95"/>
        <end position="122"/>
    </location>
</feature>
<feature type="transmembrane region" description="Helical" evidence="1">
    <location>
        <begin position="215"/>
        <end position="234"/>
    </location>
</feature>
<dbReference type="InterPro" id="IPR009827">
    <property type="entry name" value="MatC_N"/>
</dbReference>
<feature type="transmembrane region" description="Helical" evidence="1">
    <location>
        <begin position="175"/>
        <end position="194"/>
    </location>
</feature>
<keyword evidence="1" id="KW-1133">Transmembrane helix</keyword>
<dbReference type="STRING" id="1424294.Gferi_08475"/>
<feature type="transmembrane region" description="Helical" evidence="1">
    <location>
        <begin position="55"/>
        <end position="75"/>
    </location>
</feature>
<feature type="transmembrane region" description="Helical" evidence="1">
    <location>
        <begin position="26"/>
        <end position="43"/>
    </location>
</feature>
<feature type="transmembrane region" description="Helical" evidence="1">
    <location>
        <begin position="306"/>
        <end position="330"/>
    </location>
</feature>
<dbReference type="EMBL" id="CP017269">
    <property type="protein sequence ID" value="AOT69609.1"/>
    <property type="molecule type" value="Genomic_DNA"/>
</dbReference>
<feature type="transmembrane region" description="Helical" evidence="1">
    <location>
        <begin position="134"/>
        <end position="163"/>
    </location>
</feature>
<dbReference type="RefSeq" id="WP_069975485.1">
    <property type="nucleotide sequence ID" value="NZ_CP017269.1"/>
</dbReference>
<dbReference type="KEGG" id="gfe:Gferi_08475"/>
<sequence length="417" mass="43433">MNYALLSLVFLIGAIILGFTRKINTGLVAVGLSLILGVIGGVTENDIMGGFPTKLFIMLLGVMYFFSIAQENGTLELLAKKVVSLAGKRTNLIPIIVYVFSVILSGIGPGTIPVMSLMAVFTMALAAELKVSPLLLSAISIMGAAAGGISSIAPTGIIGITLAAEQGITGIERAYLMNAMLGFTIYAALLYIVLKGYKMKSETALKLSELPKFNRNQIITLIGMAVLVVGVIIFKYNVGLLSFSIALVLSLFRVASEKKAIANIPWSTLILVTGVNVLMSIVIKLGGIDLLSSTLAGFMTDKTASAIISLTAGIMSWFSSASGVVMPTLIPTVGDLIAKVGGNLSGLELISAITNAANVAGTSPISTGGALALASYVQNAHVSDKEQQDLFIKMFAVAIGGVLTMTVIAGIGLYRIF</sequence>
<feature type="transmembrane region" description="Helical" evidence="1">
    <location>
        <begin position="395"/>
        <end position="416"/>
    </location>
</feature>
<dbReference type="Proteomes" id="UP000095743">
    <property type="component" value="Chromosome"/>
</dbReference>
<evidence type="ECO:0000313" key="4">
    <source>
        <dbReference type="Proteomes" id="UP000095743"/>
    </source>
</evidence>
<dbReference type="OrthoDB" id="2814158at2"/>
<keyword evidence="1" id="KW-0812">Transmembrane</keyword>
<evidence type="ECO:0000313" key="3">
    <source>
        <dbReference type="EMBL" id="AOT69609.1"/>
    </source>
</evidence>
<keyword evidence="4" id="KW-1185">Reference proteome</keyword>
<reference evidence="3 4" key="1">
    <citation type="submission" date="2016-09" db="EMBL/GenBank/DDBJ databases">
        <title>Genomic analysis reveals versatility of anaerobic energy metabolism of Geosporobacter ferrireducens IRF9 of phylum Firmicutes.</title>
        <authorList>
            <person name="Kim S.-J."/>
        </authorList>
    </citation>
    <scope>NUCLEOTIDE SEQUENCE [LARGE SCALE GENOMIC DNA]</scope>
    <source>
        <strain evidence="3 4">IRF9</strain>
    </source>
</reference>
<proteinExistence type="predicted"/>
<organism evidence="3 4">
    <name type="scientific">Geosporobacter ferrireducens</name>
    <dbReference type="NCBI Taxonomy" id="1424294"/>
    <lineage>
        <taxon>Bacteria</taxon>
        <taxon>Bacillati</taxon>
        <taxon>Bacillota</taxon>
        <taxon>Clostridia</taxon>
        <taxon>Peptostreptococcales</taxon>
        <taxon>Thermotaleaceae</taxon>
        <taxon>Geosporobacter</taxon>
    </lineage>
</organism>
<evidence type="ECO:0000259" key="2">
    <source>
        <dbReference type="Pfam" id="PF07158"/>
    </source>
</evidence>
<gene>
    <name evidence="3" type="ORF">Gferi_08475</name>
</gene>
<feature type="domain" description="Dicarboxylate carrier MatC N-terminal" evidence="2">
    <location>
        <begin position="1"/>
        <end position="148"/>
    </location>
</feature>
<feature type="transmembrane region" description="Helical" evidence="1">
    <location>
        <begin position="268"/>
        <end position="286"/>
    </location>
</feature>
<keyword evidence="1" id="KW-0472">Membrane</keyword>
<evidence type="ECO:0000256" key="1">
    <source>
        <dbReference type="SAM" id="Phobius"/>
    </source>
</evidence>